<gene>
    <name evidence="2" type="ORF">ALQ64_05769</name>
</gene>
<accession>A0A3M3KEK6</accession>
<comment type="caution">
    <text evidence="2">The sequence shown here is derived from an EMBL/GenBank/DDBJ whole genome shotgun (WGS) entry which is preliminary data.</text>
</comment>
<dbReference type="AlphaFoldDB" id="A0A3M3KEK6"/>
<name>A0A3M3KEK6_PSECA</name>
<dbReference type="Proteomes" id="UP000281372">
    <property type="component" value="Unassembled WGS sequence"/>
</dbReference>
<dbReference type="InterPro" id="IPR041650">
    <property type="entry name" value="HEPN_Swt1"/>
</dbReference>
<dbReference type="EMBL" id="RBOW01000841">
    <property type="protein sequence ID" value="RMN21113.1"/>
    <property type="molecule type" value="Genomic_DNA"/>
</dbReference>
<feature type="domain" description="Swt1-like HEPN" evidence="1">
    <location>
        <begin position="388"/>
        <end position="501"/>
    </location>
</feature>
<evidence type="ECO:0000259" key="1">
    <source>
        <dbReference type="Pfam" id="PF18731"/>
    </source>
</evidence>
<organism evidence="2 3">
    <name type="scientific">Pseudomonas cannabina</name>
    <dbReference type="NCBI Taxonomy" id="86840"/>
    <lineage>
        <taxon>Bacteria</taxon>
        <taxon>Pseudomonadati</taxon>
        <taxon>Pseudomonadota</taxon>
        <taxon>Gammaproteobacteria</taxon>
        <taxon>Pseudomonadales</taxon>
        <taxon>Pseudomonadaceae</taxon>
        <taxon>Pseudomonas</taxon>
    </lineage>
</organism>
<sequence length="522" mass="58541">MLLWRSSQIQRPVNYRLSEHEPAPLQDQTNSSAQTVLRGTLQLPLASTSSRYRHTCRRHQHLALCTGRTIPTLTGSRSSCCKIDRRGAISMSDQIKKFLEDQERLARLLRPSATRSLEETFTTLNQAAAAVRSSSVHQMLEMENRTAAALISSSALDPSRILLAPTSLEYCLADLAAQEAERYAASSGVVRSAMKDYSPFSDLGKSAEALRNLNESFTHTFRLPEQNEATLLASTAVSSIAYHAASLGSLQAKELCDRMAAMTSPWIDVSRTTASIRAFTDFQSMGNYANSAGPYEAAASEFFRERLGDWRETDLIALEDDEQLSGSSEQRSAAYADRGVDLSLTNFTADALDESLDLAGLPRMPASRDGSFTLVSAESIDLNTAIYRALVTFEIEVRGFISFVMHRQYGANWIATQVPESVLEQWHSKKDRAMKNWEPERPLIEFADFNDYITIITKKQNWKEVFEKVFMSKQDILETMARLSPVRNQTMHSRILTLEDDMLLRVETGRFYSATRRFMAGL</sequence>
<reference evidence="2 3" key="1">
    <citation type="submission" date="2018-08" db="EMBL/GenBank/DDBJ databases">
        <title>Recombination of ecologically and evolutionarily significant loci maintains genetic cohesion in the Pseudomonas syringae species complex.</title>
        <authorList>
            <person name="Dillon M."/>
            <person name="Thakur S."/>
            <person name="Almeida R.N.D."/>
            <person name="Weir B.S."/>
            <person name="Guttman D.S."/>
        </authorList>
    </citation>
    <scope>NUCLEOTIDE SEQUENCE [LARGE SCALE GENOMIC DNA]</scope>
    <source>
        <strain evidence="2 3">ICMP 2821</strain>
    </source>
</reference>
<protein>
    <recommendedName>
        <fullName evidence="1">Swt1-like HEPN domain-containing protein</fullName>
    </recommendedName>
</protein>
<proteinExistence type="predicted"/>
<evidence type="ECO:0000313" key="3">
    <source>
        <dbReference type="Proteomes" id="UP000281372"/>
    </source>
</evidence>
<dbReference type="Pfam" id="PF18731">
    <property type="entry name" value="HEPN_Swt1"/>
    <property type="match status" value="1"/>
</dbReference>
<evidence type="ECO:0000313" key="2">
    <source>
        <dbReference type="EMBL" id="RMN21113.1"/>
    </source>
</evidence>